<name>A0A2P2Q4L8_RHIMU</name>
<proteinExistence type="predicted"/>
<reference evidence="2" key="1">
    <citation type="submission" date="2018-02" db="EMBL/GenBank/DDBJ databases">
        <title>Rhizophora mucronata_Transcriptome.</title>
        <authorList>
            <person name="Meera S.P."/>
            <person name="Sreeshan A."/>
            <person name="Augustine A."/>
        </authorList>
    </citation>
    <scope>NUCLEOTIDE SEQUENCE</scope>
    <source>
        <tissue evidence="2">Leaf</tissue>
    </source>
</reference>
<feature type="compositionally biased region" description="Polar residues" evidence="1">
    <location>
        <begin position="1"/>
        <end position="15"/>
    </location>
</feature>
<protein>
    <submittedName>
        <fullName evidence="2">Uncharacterized protein</fullName>
    </submittedName>
</protein>
<dbReference type="AlphaFoldDB" id="A0A2P2Q4L8"/>
<sequence length="25" mass="2961">MKQKTETQSIIPTKNSRTKKDQKNK</sequence>
<dbReference type="EMBL" id="GGEC01081429">
    <property type="protein sequence ID" value="MBX61913.1"/>
    <property type="molecule type" value="Transcribed_RNA"/>
</dbReference>
<feature type="region of interest" description="Disordered" evidence="1">
    <location>
        <begin position="1"/>
        <end position="25"/>
    </location>
</feature>
<evidence type="ECO:0000256" key="1">
    <source>
        <dbReference type="SAM" id="MobiDB-lite"/>
    </source>
</evidence>
<organism evidence="2">
    <name type="scientific">Rhizophora mucronata</name>
    <name type="common">Asiatic mangrove</name>
    <dbReference type="NCBI Taxonomy" id="61149"/>
    <lineage>
        <taxon>Eukaryota</taxon>
        <taxon>Viridiplantae</taxon>
        <taxon>Streptophyta</taxon>
        <taxon>Embryophyta</taxon>
        <taxon>Tracheophyta</taxon>
        <taxon>Spermatophyta</taxon>
        <taxon>Magnoliopsida</taxon>
        <taxon>eudicotyledons</taxon>
        <taxon>Gunneridae</taxon>
        <taxon>Pentapetalae</taxon>
        <taxon>rosids</taxon>
        <taxon>fabids</taxon>
        <taxon>Malpighiales</taxon>
        <taxon>Rhizophoraceae</taxon>
        <taxon>Rhizophora</taxon>
    </lineage>
</organism>
<accession>A0A2P2Q4L8</accession>
<evidence type="ECO:0000313" key="2">
    <source>
        <dbReference type="EMBL" id="MBX61913.1"/>
    </source>
</evidence>